<protein>
    <submittedName>
        <fullName evidence="5">Xylose operon regulatory protein</fullName>
    </submittedName>
</protein>
<dbReference type="Pfam" id="PF12833">
    <property type="entry name" value="HTH_18"/>
    <property type="match status" value="1"/>
</dbReference>
<reference evidence="5 6" key="1">
    <citation type="journal article" date="2017" name="Front. Microbiol.">
        <title>The Histidine Decarboxylase Gene Cluster of Lactobacillus parabuchneri Was Gained by Horizontal Gene Transfer and Is Mobile within the Species.</title>
        <authorList>
            <person name="Wuthrich D."/>
            <person name="Berthoud H."/>
            <person name="Wechsler D."/>
            <person name="Eugster E."/>
            <person name="Irmler S."/>
            <person name="Bruggmann R."/>
        </authorList>
    </citation>
    <scope>NUCLEOTIDE SEQUENCE [LARGE SCALE GENOMIC DNA]</scope>
    <source>
        <strain evidence="5 6">FAM23169</strain>
    </source>
</reference>
<accession>A0A1X1FAQ9</accession>
<dbReference type="InterPro" id="IPR009057">
    <property type="entry name" value="Homeodomain-like_sf"/>
</dbReference>
<feature type="domain" description="HTH araC/xylS-type" evidence="4">
    <location>
        <begin position="172"/>
        <end position="270"/>
    </location>
</feature>
<keyword evidence="1" id="KW-0805">Transcription regulation</keyword>
<evidence type="ECO:0000256" key="3">
    <source>
        <dbReference type="ARBA" id="ARBA00023163"/>
    </source>
</evidence>
<dbReference type="PRINTS" id="PR00032">
    <property type="entry name" value="HTHARAC"/>
</dbReference>
<evidence type="ECO:0000313" key="6">
    <source>
        <dbReference type="Proteomes" id="UP000193009"/>
    </source>
</evidence>
<dbReference type="PANTHER" id="PTHR43280">
    <property type="entry name" value="ARAC-FAMILY TRANSCRIPTIONAL REGULATOR"/>
    <property type="match status" value="1"/>
</dbReference>
<dbReference type="PROSITE" id="PS01124">
    <property type="entry name" value="HTH_ARAC_FAMILY_2"/>
    <property type="match status" value="1"/>
</dbReference>
<keyword evidence="6" id="KW-1185">Reference proteome</keyword>
<sequence>MTYLTRIHDICKLVYSAFSNKEAPDWPIVVNYFYVTGKMHSQEMKDPTKNFQSFYEEQNYLMKAIMNLDEVKVRRSLEKVNHWNFMGTMFAKNNYIRGEKDVLISMLTDLSRAVIEAGLPVKYSFSLLDELIQKVELQNNIPLFNLYMQELIWRYFRELKYFRLDHQLPIAERCMRYIRNNINEMVTVNEICNHFHCSKTILCRTFKEKYHKSINIAMREIKISAAKDLLVKTRYSIKEIYTQLGFTNASYFYRVFKPLVGMTPKQYRLKYLITK</sequence>
<evidence type="ECO:0000313" key="5">
    <source>
        <dbReference type="EMBL" id="ORN24030.1"/>
    </source>
</evidence>
<dbReference type="GO" id="GO:0003700">
    <property type="term" value="F:DNA-binding transcription factor activity"/>
    <property type="evidence" value="ECO:0007669"/>
    <property type="project" value="InterPro"/>
</dbReference>
<evidence type="ECO:0000259" key="4">
    <source>
        <dbReference type="PROSITE" id="PS01124"/>
    </source>
</evidence>
<gene>
    <name evidence="5" type="ORF">FAM23169_02730</name>
</gene>
<dbReference type="EMBL" id="MSBD01000081">
    <property type="protein sequence ID" value="ORN24030.1"/>
    <property type="molecule type" value="Genomic_DNA"/>
</dbReference>
<dbReference type="SUPFAM" id="SSF46689">
    <property type="entry name" value="Homeodomain-like"/>
    <property type="match status" value="1"/>
</dbReference>
<organism evidence="5 6">
    <name type="scientific">Lentilactobacillus parabuchneri</name>
    <dbReference type="NCBI Taxonomy" id="152331"/>
    <lineage>
        <taxon>Bacteria</taxon>
        <taxon>Bacillati</taxon>
        <taxon>Bacillota</taxon>
        <taxon>Bacilli</taxon>
        <taxon>Lactobacillales</taxon>
        <taxon>Lactobacillaceae</taxon>
        <taxon>Lentilactobacillus</taxon>
    </lineage>
</organism>
<name>A0A1X1FAQ9_9LACO</name>
<dbReference type="Gene3D" id="1.10.10.60">
    <property type="entry name" value="Homeodomain-like"/>
    <property type="match status" value="2"/>
</dbReference>
<dbReference type="Proteomes" id="UP000193009">
    <property type="component" value="Unassembled WGS sequence"/>
</dbReference>
<keyword evidence="3" id="KW-0804">Transcription</keyword>
<dbReference type="GO" id="GO:0043565">
    <property type="term" value="F:sequence-specific DNA binding"/>
    <property type="evidence" value="ECO:0007669"/>
    <property type="project" value="InterPro"/>
</dbReference>
<dbReference type="InterPro" id="IPR018060">
    <property type="entry name" value="HTH_AraC"/>
</dbReference>
<keyword evidence="2" id="KW-0238">DNA-binding</keyword>
<evidence type="ECO:0000256" key="1">
    <source>
        <dbReference type="ARBA" id="ARBA00023015"/>
    </source>
</evidence>
<dbReference type="InterPro" id="IPR020449">
    <property type="entry name" value="Tscrpt_reg_AraC-type_HTH"/>
</dbReference>
<dbReference type="AlphaFoldDB" id="A0A1X1FAQ9"/>
<evidence type="ECO:0000256" key="2">
    <source>
        <dbReference type="ARBA" id="ARBA00023125"/>
    </source>
</evidence>
<dbReference type="SMART" id="SM00342">
    <property type="entry name" value="HTH_ARAC"/>
    <property type="match status" value="1"/>
</dbReference>
<dbReference type="PANTHER" id="PTHR43280:SF2">
    <property type="entry name" value="HTH-TYPE TRANSCRIPTIONAL REGULATOR EXSA"/>
    <property type="match status" value="1"/>
</dbReference>
<comment type="caution">
    <text evidence="5">The sequence shown here is derived from an EMBL/GenBank/DDBJ whole genome shotgun (WGS) entry which is preliminary data.</text>
</comment>
<proteinExistence type="predicted"/>